<evidence type="ECO:0000313" key="2">
    <source>
        <dbReference type="EMBL" id="XAY03346.1"/>
    </source>
</evidence>
<evidence type="ECO:0000259" key="1">
    <source>
        <dbReference type="Pfam" id="PF13460"/>
    </source>
</evidence>
<dbReference type="AlphaFoldDB" id="A0AAU7AP32"/>
<protein>
    <submittedName>
        <fullName evidence="2">Quinone oxidoreductase 2</fullName>
        <ecNumber evidence="2">1.6.5.2</ecNumber>
    </submittedName>
</protein>
<dbReference type="EMBL" id="CP114014">
    <property type="protein sequence ID" value="XAY03346.1"/>
    <property type="molecule type" value="Genomic_DNA"/>
</dbReference>
<dbReference type="Pfam" id="PF13460">
    <property type="entry name" value="NAD_binding_10"/>
    <property type="match status" value="1"/>
</dbReference>
<dbReference type="KEGG" id="parq:DSM112329_00160"/>
<reference evidence="2" key="1">
    <citation type="submission" date="2022-12" db="EMBL/GenBank/DDBJ databases">
        <title>Paraconexibacter alkalitolerans sp. nov. and Baekduia alba sp. nov., isolated from soil and emended description of the genera Paraconexibacter (Chun et al., 2020) and Baekduia (An et al., 2020).</title>
        <authorList>
            <person name="Vieira S."/>
            <person name="Huber K.J."/>
            <person name="Geppert A."/>
            <person name="Wolf J."/>
            <person name="Neumann-Schaal M."/>
            <person name="Muesken M."/>
            <person name="Overmann J."/>
        </authorList>
    </citation>
    <scope>NUCLEOTIDE SEQUENCE</scope>
    <source>
        <strain evidence="2">AEG42_29</strain>
    </source>
</reference>
<dbReference type="InterPro" id="IPR036291">
    <property type="entry name" value="NAD(P)-bd_dom_sf"/>
</dbReference>
<dbReference type="Gene3D" id="3.40.50.720">
    <property type="entry name" value="NAD(P)-binding Rossmann-like Domain"/>
    <property type="match status" value="1"/>
</dbReference>
<dbReference type="GO" id="GO:0003955">
    <property type="term" value="F:NAD(P)H dehydrogenase (quinone) activity"/>
    <property type="evidence" value="ECO:0007669"/>
    <property type="project" value="UniProtKB-EC"/>
</dbReference>
<dbReference type="SUPFAM" id="SSF51735">
    <property type="entry name" value="NAD(P)-binding Rossmann-fold domains"/>
    <property type="match status" value="1"/>
</dbReference>
<keyword evidence="2" id="KW-0560">Oxidoreductase</keyword>
<dbReference type="InterPro" id="IPR016040">
    <property type="entry name" value="NAD(P)-bd_dom"/>
</dbReference>
<accession>A0AAU7AP32</accession>
<feature type="domain" description="NAD(P)-binding" evidence="1">
    <location>
        <begin position="7"/>
        <end position="184"/>
    </location>
</feature>
<dbReference type="PANTHER" id="PTHR47129:SF1">
    <property type="entry name" value="NMRA-LIKE DOMAIN-CONTAINING PROTEIN"/>
    <property type="match status" value="1"/>
</dbReference>
<dbReference type="InterPro" id="IPR052718">
    <property type="entry name" value="NmrA-type_oxidoreductase"/>
</dbReference>
<dbReference type="RefSeq" id="WP_354699901.1">
    <property type="nucleotide sequence ID" value="NZ_CP114014.1"/>
</dbReference>
<sequence length="287" mass="28950">MSLIITGASGTLGRLTAEAVLTAHPGADLVLVTRSPDKLADLAARGAEVRAGDFDDPATLADAFAGGKRLLLISTDAVGARVAGHRAAIDAAVAAGVTAIAYTSVGNPSDSNPAAVAADHRATEDHLRASGVAWTFLRNSIYTEMLVDGARAALANGTYLVNEGDGATSHVARADCAAVAAAVLLATGDAHANKAYDVTGPAALTATERAAIFAEIGGRPVTATLVDDDAWVAAMVEHAGLPESAARLYATFGAAARLGYSGAVSTAVEDLVGRAPRSVRDVLAERL</sequence>
<dbReference type="Gene3D" id="3.90.25.10">
    <property type="entry name" value="UDP-galactose 4-epimerase, domain 1"/>
    <property type="match status" value="1"/>
</dbReference>
<dbReference type="PANTHER" id="PTHR47129">
    <property type="entry name" value="QUINONE OXIDOREDUCTASE 2"/>
    <property type="match status" value="1"/>
</dbReference>
<gene>
    <name evidence="2" type="primary">qorB</name>
    <name evidence="2" type="ORF">DSM112329_00160</name>
</gene>
<organism evidence="2">
    <name type="scientific">Paraconexibacter sp. AEG42_29</name>
    <dbReference type="NCBI Taxonomy" id="2997339"/>
    <lineage>
        <taxon>Bacteria</taxon>
        <taxon>Bacillati</taxon>
        <taxon>Actinomycetota</taxon>
        <taxon>Thermoleophilia</taxon>
        <taxon>Solirubrobacterales</taxon>
        <taxon>Paraconexibacteraceae</taxon>
        <taxon>Paraconexibacter</taxon>
    </lineage>
</organism>
<name>A0AAU7AP32_9ACTN</name>
<proteinExistence type="predicted"/>
<dbReference type="EC" id="1.6.5.2" evidence="2"/>